<evidence type="ECO:0000259" key="2">
    <source>
        <dbReference type="Pfam" id="PF06283"/>
    </source>
</evidence>
<protein>
    <submittedName>
        <fullName evidence="3">ThuA domain-containing protein</fullName>
    </submittedName>
</protein>
<reference evidence="3 4" key="1">
    <citation type="submission" date="2023-02" db="EMBL/GenBank/DDBJ databases">
        <title>Genome sequence of Lentisphaera profundi SAORIC-696.</title>
        <authorList>
            <person name="Kim e."/>
            <person name="Cho J.-C."/>
            <person name="Choi A."/>
            <person name="Kang I."/>
        </authorList>
    </citation>
    <scope>NUCLEOTIDE SEQUENCE [LARGE SCALE GENOMIC DNA]</scope>
    <source>
        <strain evidence="3 4">SAORIC-696</strain>
    </source>
</reference>
<feature type="signal peptide" evidence="1">
    <location>
        <begin position="1"/>
        <end position="17"/>
    </location>
</feature>
<keyword evidence="4" id="KW-1185">Reference proteome</keyword>
<dbReference type="PANTHER" id="PTHR40469">
    <property type="entry name" value="SECRETED GLYCOSYL HYDROLASE"/>
    <property type="match status" value="1"/>
</dbReference>
<dbReference type="Gene3D" id="3.40.50.880">
    <property type="match status" value="1"/>
</dbReference>
<gene>
    <name evidence="3" type="ORF">PQO03_05160</name>
</gene>
<dbReference type="EMBL" id="CP117811">
    <property type="protein sequence ID" value="WDE97339.1"/>
    <property type="molecule type" value="Genomic_DNA"/>
</dbReference>
<evidence type="ECO:0000313" key="3">
    <source>
        <dbReference type="EMBL" id="WDE97339.1"/>
    </source>
</evidence>
<dbReference type="SUPFAM" id="SSF52317">
    <property type="entry name" value="Class I glutamine amidotransferase-like"/>
    <property type="match status" value="1"/>
</dbReference>
<dbReference type="RefSeq" id="WP_274151660.1">
    <property type="nucleotide sequence ID" value="NZ_CP117811.1"/>
</dbReference>
<accession>A0ABY7VUA4</accession>
<feature type="domain" description="ThuA-like" evidence="2">
    <location>
        <begin position="63"/>
        <end position="240"/>
    </location>
</feature>
<dbReference type="InterPro" id="IPR029062">
    <property type="entry name" value="Class_I_gatase-like"/>
</dbReference>
<sequence>MKLLSVLFIALSFGLLAEDKKPLKIIQIAGGCCHEYKEQMKLTSEAFKKSFNCTVDTFVDGSDRTSHHAKLKEKNWSKAYDAVVFSLCAGHVKDDEFILSIVEEASKNKKGLVFLHCSLHNFRSTKIGTDAWRKLMGLTSIGHEHKGDLICENTDATHPVMKNFPPDYTFKEEEVYIITKKGANVKELARAYGKRTKKWHPVIWTSEYEQSKIFGTSIGHTTATYEDKVYTDLLCRGLLWSVGKL</sequence>
<feature type="chain" id="PRO_5046683582" evidence="1">
    <location>
        <begin position="18"/>
        <end position="245"/>
    </location>
</feature>
<organism evidence="3 4">
    <name type="scientific">Lentisphaera profundi</name>
    <dbReference type="NCBI Taxonomy" id="1658616"/>
    <lineage>
        <taxon>Bacteria</taxon>
        <taxon>Pseudomonadati</taxon>
        <taxon>Lentisphaerota</taxon>
        <taxon>Lentisphaeria</taxon>
        <taxon>Lentisphaerales</taxon>
        <taxon>Lentisphaeraceae</taxon>
        <taxon>Lentisphaera</taxon>
    </lineage>
</organism>
<dbReference type="Proteomes" id="UP001214250">
    <property type="component" value="Chromosome 1"/>
</dbReference>
<dbReference type="PANTHER" id="PTHR40469:SF2">
    <property type="entry name" value="GALACTOSE-BINDING DOMAIN-LIKE SUPERFAMILY PROTEIN"/>
    <property type="match status" value="1"/>
</dbReference>
<proteinExistence type="predicted"/>
<evidence type="ECO:0000313" key="4">
    <source>
        <dbReference type="Proteomes" id="UP001214250"/>
    </source>
</evidence>
<dbReference type="InterPro" id="IPR029010">
    <property type="entry name" value="ThuA-like"/>
</dbReference>
<dbReference type="Pfam" id="PF06283">
    <property type="entry name" value="ThuA"/>
    <property type="match status" value="1"/>
</dbReference>
<evidence type="ECO:0000256" key="1">
    <source>
        <dbReference type="SAM" id="SignalP"/>
    </source>
</evidence>
<name>A0ABY7VUA4_9BACT</name>
<keyword evidence="1" id="KW-0732">Signal</keyword>